<evidence type="ECO:0000313" key="2">
    <source>
        <dbReference type="Proteomes" id="UP001223144"/>
    </source>
</evidence>
<comment type="caution">
    <text evidence="1">The sequence shown here is derived from an EMBL/GenBank/DDBJ whole genome shotgun (WGS) entry which is preliminary data.</text>
</comment>
<accession>A0ABT6HXF1</accession>
<gene>
    <name evidence="1" type="ORF">QCN29_32385</name>
</gene>
<reference evidence="1 2" key="1">
    <citation type="submission" date="2023-04" db="EMBL/GenBank/DDBJ databases">
        <title>Streptomyces chengmaiensis sp. nov. isolated from the stem of mangrove plant in Hainan.</title>
        <authorList>
            <person name="Huang X."/>
            <person name="Zhou S."/>
            <person name="Chu X."/>
            <person name="Xie Y."/>
            <person name="Lin Y."/>
        </authorList>
    </citation>
    <scope>NUCLEOTIDE SEQUENCE [LARGE SCALE GENOMIC DNA]</scope>
    <source>
        <strain evidence="1 2">HNM0663</strain>
    </source>
</reference>
<keyword evidence="2" id="KW-1185">Reference proteome</keyword>
<evidence type="ECO:0000313" key="1">
    <source>
        <dbReference type="EMBL" id="MDH2393382.1"/>
    </source>
</evidence>
<sequence>MTSTPPSPEIAYATAPPLHLEADELMRLRRAQAIGDREWLLRYAALSDRQTLGADPADGKAQTAALRPIQKLIDFDTEHGTTAGPVAPDDAQWADFPRGYVRQEYLAWQDEQGADIAQILPRRRSDGELYVDERPL</sequence>
<protein>
    <submittedName>
        <fullName evidence="1">Uncharacterized protein</fullName>
    </submittedName>
</protein>
<proteinExistence type="predicted"/>
<name>A0ABT6HXF1_9ACTN</name>
<dbReference type="RefSeq" id="WP_279932633.1">
    <property type="nucleotide sequence ID" value="NZ_JARWBG010000065.1"/>
</dbReference>
<dbReference type="Proteomes" id="UP001223144">
    <property type="component" value="Unassembled WGS sequence"/>
</dbReference>
<dbReference type="EMBL" id="JARWBG010000065">
    <property type="protein sequence ID" value="MDH2393382.1"/>
    <property type="molecule type" value="Genomic_DNA"/>
</dbReference>
<organism evidence="1 2">
    <name type="scientific">Streptomyces chengmaiensis</name>
    <dbReference type="NCBI Taxonomy" id="3040919"/>
    <lineage>
        <taxon>Bacteria</taxon>
        <taxon>Bacillati</taxon>
        <taxon>Actinomycetota</taxon>
        <taxon>Actinomycetes</taxon>
        <taxon>Kitasatosporales</taxon>
        <taxon>Streptomycetaceae</taxon>
        <taxon>Streptomyces</taxon>
    </lineage>
</organism>